<evidence type="ECO:0000313" key="2">
    <source>
        <dbReference type="Proteomes" id="UP000002009"/>
    </source>
</evidence>
<dbReference type="Proteomes" id="UP000002009">
    <property type="component" value="Chromosome 2"/>
</dbReference>
<dbReference type="KEGG" id="mis:MICPUN_56151"/>
<protein>
    <submittedName>
        <fullName evidence="1">Uncharacterized protein</fullName>
    </submittedName>
</protein>
<sequence length="342" mass="34149">MSCAASICASAARYAASSPRSGQFLAHLYTWSIANGFAVLACGHPHSGGSEIPFLASRLLTVSCSASTAFTASLARFASSAFSAPRRSASAALAASAFIRALSSAVGSAAAAATSASSASTAAAQSFDVSLARSAVLARSRRRAASRLWLSAYNSFVARTRPALSVGLAAFVAPAAAVACSGALANAAGDASASSARCAVATPFALAVISASSGETILASFRRSFSLVSSTDTRATSSTRAVTVGGRCAWCTAVAASARARVSAAAASAFPSGVSHEAASGACVIVLGPGGVRRWGVRRRGEMRAFPPSDAVSSRVSVSDAGFGDQPVHIPAPSQLDHFFSP</sequence>
<name>C1E0L3_MICCC</name>
<evidence type="ECO:0000313" key="1">
    <source>
        <dbReference type="EMBL" id="ACO61320.1"/>
    </source>
</evidence>
<reference evidence="1 2" key="1">
    <citation type="journal article" date="2009" name="Science">
        <title>Green evolution and dynamic adaptations revealed by genomes of the marine picoeukaryotes Micromonas.</title>
        <authorList>
            <person name="Worden A.Z."/>
            <person name="Lee J.H."/>
            <person name="Mock T."/>
            <person name="Rouze P."/>
            <person name="Simmons M.P."/>
            <person name="Aerts A.L."/>
            <person name="Allen A.E."/>
            <person name="Cuvelier M.L."/>
            <person name="Derelle E."/>
            <person name="Everett M.V."/>
            <person name="Foulon E."/>
            <person name="Grimwood J."/>
            <person name="Gundlach H."/>
            <person name="Henrissat B."/>
            <person name="Napoli C."/>
            <person name="McDonald S.M."/>
            <person name="Parker M.S."/>
            <person name="Rombauts S."/>
            <person name="Salamov A."/>
            <person name="Von Dassow P."/>
            <person name="Badger J.H."/>
            <person name="Coutinho P.M."/>
            <person name="Demir E."/>
            <person name="Dubchak I."/>
            <person name="Gentemann C."/>
            <person name="Eikrem W."/>
            <person name="Gready J.E."/>
            <person name="John U."/>
            <person name="Lanier W."/>
            <person name="Lindquist E.A."/>
            <person name="Lucas S."/>
            <person name="Mayer K.F."/>
            <person name="Moreau H."/>
            <person name="Not F."/>
            <person name="Otillar R."/>
            <person name="Panaud O."/>
            <person name="Pangilinan J."/>
            <person name="Paulsen I."/>
            <person name="Piegu B."/>
            <person name="Poliakov A."/>
            <person name="Robbens S."/>
            <person name="Schmutz J."/>
            <person name="Toulza E."/>
            <person name="Wyss T."/>
            <person name="Zelensky A."/>
            <person name="Zhou K."/>
            <person name="Armbrust E.V."/>
            <person name="Bhattacharya D."/>
            <person name="Goodenough U.W."/>
            <person name="Van de Peer Y."/>
            <person name="Grigoriev I.V."/>
        </authorList>
    </citation>
    <scope>NUCLEOTIDE SEQUENCE [LARGE SCALE GENOMIC DNA]</scope>
    <source>
        <strain evidence="2">RCC299 / NOUM17</strain>
    </source>
</reference>
<proteinExistence type="predicted"/>
<dbReference type="RefSeq" id="XP_002500062.1">
    <property type="nucleotide sequence ID" value="XM_002500016.1"/>
</dbReference>
<organism evidence="1 2">
    <name type="scientific">Micromonas commoda (strain RCC299 / NOUM17 / CCMP2709)</name>
    <name type="common">Picoplanktonic green alga</name>
    <dbReference type="NCBI Taxonomy" id="296587"/>
    <lineage>
        <taxon>Eukaryota</taxon>
        <taxon>Viridiplantae</taxon>
        <taxon>Chlorophyta</taxon>
        <taxon>Mamiellophyceae</taxon>
        <taxon>Mamiellales</taxon>
        <taxon>Mamiellaceae</taxon>
        <taxon>Micromonas</taxon>
    </lineage>
</organism>
<dbReference type="InParanoid" id="C1E0L3"/>
<accession>C1E0L3</accession>
<gene>
    <name evidence="1" type="ORF">MICPUN_56151</name>
</gene>
<keyword evidence="2" id="KW-1185">Reference proteome</keyword>
<dbReference type="GeneID" id="8241256"/>
<dbReference type="EMBL" id="CP001323">
    <property type="protein sequence ID" value="ACO61320.1"/>
    <property type="molecule type" value="Genomic_DNA"/>
</dbReference>
<dbReference type="AlphaFoldDB" id="C1E0L3"/>